<organism evidence="1 2">
    <name type="scientific">Streptomyces violaceus</name>
    <name type="common">Streptomyces venezuelae</name>
    <dbReference type="NCBI Taxonomy" id="1936"/>
    <lineage>
        <taxon>Bacteria</taxon>
        <taxon>Bacillati</taxon>
        <taxon>Actinomycetota</taxon>
        <taxon>Actinomycetes</taxon>
        <taxon>Kitasatosporales</taxon>
        <taxon>Streptomycetaceae</taxon>
        <taxon>Streptomyces</taxon>
    </lineage>
</organism>
<evidence type="ECO:0000313" key="1">
    <source>
        <dbReference type="EMBL" id="WUG92410.1"/>
    </source>
</evidence>
<sequence>MSVRPIAQLDVPTADLVASLAATTLHAAAERTHSPSDRIAYAFDEWLVTHPKTPVSTDADYAGWAEHIAALQAANPRQTARKEAS</sequence>
<evidence type="ECO:0000313" key="2">
    <source>
        <dbReference type="Proteomes" id="UP001341259"/>
    </source>
</evidence>
<proteinExistence type="predicted"/>
<accession>A0ABZ1NLX8</accession>
<name>A0ABZ1NLX8_STRVL</name>
<dbReference type="Proteomes" id="UP001341259">
    <property type="component" value="Chromosome"/>
</dbReference>
<protein>
    <submittedName>
        <fullName evidence="1">Uncharacterized protein</fullName>
    </submittedName>
</protein>
<gene>
    <name evidence="1" type="ORF">OHB29_04845</name>
</gene>
<dbReference type="EMBL" id="CP107906">
    <property type="protein sequence ID" value="WUG92410.1"/>
    <property type="molecule type" value="Genomic_DNA"/>
</dbReference>
<dbReference type="RefSeq" id="WP_328336833.1">
    <property type="nucleotide sequence ID" value="NZ_CP107906.1"/>
</dbReference>
<reference evidence="1 2" key="1">
    <citation type="submission" date="2022-10" db="EMBL/GenBank/DDBJ databases">
        <title>The complete genomes of actinobacterial strains from the NBC collection.</title>
        <authorList>
            <person name="Joergensen T.S."/>
            <person name="Alvarez Arevalo M."/>
            <person name="Sterndorff E.B."/>
            <person name="Faurdal D."/>
            <person name="Vuksanovic O."/>
            <person name="Mourched A.-S."/>
            <person name="Charusanti P."/>
            <person name="Shaw S."/>
            <person name="Blin K."/>
            <person name="Weber T."/>
        </authorList>
    </citation>
    <scope>NUCLEOTIDE SEQUENCE [LARGE SCALE GENOMIC DNA]</scope>
    <source>
        <strain evidence="1 2">NBC_00456</strain>
    </source>
</reference>
<keyword evidence="2" id="KW-1185">Reference proteome</keyword>